<dbReference type="GO" id="GO:0016987">
    <property type="term" value="F:sigma factor activity"/>
    <property type="evidence" value="ECO:0007669"/>
    <property type="project" value="UniProtKB-KW"/>
</dbReference>
<dbReference type="InterPro" id="IPR013249">
    <property type="entry name" value="RNA_pol_sigma70_r4_t2"/>
</dbReference>
<proteinExistence type="inferred from homology"/>
<sequence length="119" mass="14416">MLVHIDYYKGEEIRPWLFTIAYNAFIDWYRKEKKYKTTTIIEFHLPNVPSTEHSYFVKHEIASWLDSLSSLPLERRNVLLLRDYYGFSYKEIVEMTGLSLTKVKIELHRGRKETRNIRE</sequence>
<reference evidence="8" key="2">
    <citation type="submission" date="2015-04" db="EMBL/GenBank/DDBJ databases">
        <title>Draft Genome Sequences of Eight Spore-Forming Food Isolates of Bacillus cereus Genome sequencing.</title>
        <authorList>
            <person name="Krawcyk A.O."/>
            <person name="de Jong A."/>
            <person name="Eijlander R.T."/>
            <person name="Berendsen E.M."/>
            <person name="Holsappel S."/>
            <person name="Wells-Bennik M."/>
            <person name="Kuipers O.P."/>
        </authorList>
    </citation>
    <scope>NUCLEOTIDE SEQUENCE [LARGE SCALE GENOMIC DNA]</scope>
    <source>
        <strain evidence="8">B4147</strain>
    </source>
</reference>
<dbReference type="InterPro" id="IPR014284">
    <property type="entry name" value="RNA_pol_sigma-70_dom"/>
</dbReference>
<feature type="domain" description="RNA polymerase sigma factor 70 region 4 type 2" evidence="6">
    <location>
        <begin position="65"/>
        <end position="112"/>
    </location>
</feature>
<dbReference type="SUPFAM" id="SSF88946">
    <property type="entry name" value="Sigma2 domain of RNA polymerase sigma factors"/>
    <property type="match status" value="1"/>
</dbReference>
<reference evidence="7 8" key="1">
    <citation type="journal article" date="2015" name="Genome Announc.">
        <title>Next-Generation Whole-Genome Sequencing of Eight Strains of Bacillus cereus, Isolated from Food.</title>
        <authorList>
            <person name="Krawczyk A.O."/>
            <person name="de Jong A."/>
            <person name="Eijlander R.T."/>
            <person name="Berendsen E.M."/>
            <person name="Holsappel S."/>
            <person name="Wells-Bennik M.H."/>
            <person name="Kuipers O.P."/>
        </authorList>
    </citation>
    <scope>NUCLEOTIDE SEQUENCE [LARGE SCALE GENOMIC DNA]</scope>
    <source>
        <strain evidence="7 8">B4147</strain>
    </source>
</reference>
<dbReference type="AlphaFoldDB" id="A0A0G8CD41"/>
<dbReference type="NCBIfam" id="TIGR02950">
    <property type="entry name" value="SigM_subfam"/>
    <property type="match status" value="1"/>
</dbReference>
<evidence type="ECO:0000313" key="7">
    <source>
        <dbReference type="EMBL" id="KKZ97657.1"/>
    </source>
</evidence>
<keyword evidence="3" id="KW-0731">Sigma factor</keyword>
<evidence type="ECO:0000259" key="6">
    <source>
        <dbReference type="Pfam" id="PF08281"/>
    </source>
</evidence>
<dbReference type="EMBL" id="LCYN01000009">
    <property type="protein sequence ID" value="KKZ97657.1"/>
    <property type="molecule type" value="Genomic_DNA"/>
</dbReference>
<keyword evidence="5" id="KW-0804">Transcription</keyword>
<dbReference type="Pfam" id="PF08281">
    <property type="entry name" value="Sigma70_r4_2"/>
    <property type="match status" value="1"/>
</dbReference>
<evidence type="ECO:0000256" key="4">
    <source>
        <dbReference type="ARBA" id="ARBA00023125"/>
    </source>
</evidence>
<dbReference type="GO" id="GO:0006352">
    <property type="term" value="P:DNA-templated transcription initiation"/>
    <property type="evidence" value="ECO:0007669"/>
    <property type="project" value="InterPro"/>
</dbReference>
<dbReference type="InterPro" id="IPR013324">
    <property type="entry name" value="RNA_pol_sigma_r3/r4-like"/>
</dbReference>
<protein>
    <recommendedName>
        <fullName evidence="6">RNA polymerase sigma factor 70 region 4 type 2 domain-containing protein</fullName>
    </recommendedName>
</protein>
<evidence type="ECO:0000256" key="2">
    <source>
        <dbReference type="ARBA" id="ARBA00023015"/>
    </source>
</evidence>
<accession>A0A0G8CD41</accession>
<organism evidence="7 8">
    <name type="scientific">Bacillus wiedmannii</name>
    <dbReference type="NCBI Taxonomy" id="1890302"/>
    <lineage>
        <taxon>Bacteria</taxon>
        <taxon>Bacillati</taxon>
        <taxon>Bacillota</taxon>
        <taxon>Bacilli</taxon>
        <taxon>Bacillales</taxon>
        <taxon>Bacillaceae</taxon>
        <taxon>Bacillus</taxon>
        <taxon>Bacillus cereus group</taxon>
    </lineage>
</organism>
<comment type="caution">
    <text evidence="7">The sequence shown here is derived from an EMBL/GenBank/DDBJ whole genome shotgun (WGS) entry which is preliminary data.</text>
</comment>
<dbReference type="PANTHER" id="PTHR43133">
    <property type="entry name" value="RNA POLYMERASE ECF-TYPE SIGMA FACTO"/>
    <property type="match status" value="1"/>
</dbReference>
<dbReference type="Gene3D" id="1.10.1740.10">
    <property type="match status" value="1"/>
</dbReference>
<gene>
    <name evidence="7" type="ORF">B4147_3184</name>
</gene>
<keyword evidence="4" id="KW-0238">DNA-binding</keyword>
<dbReference type="InterPro" id="IPR039425">
    <property type="entry name" value="RNA_pol_sigma-70-like"/>
</dbReference>
<evidence type="ECO:0000313" key="8">
    <source>
        <dbReference type="Proteomes" id="UP000035350"/>
    </source>
</evidence>
<dbReference type="InterPro" id="IPR013325">
    <property type="entry name" value="RNA_pol_sigma_r2"/>
</dbReference>
<dbReference type="PATRIC" id="fig|1396.433.peg.689"/>
<dbReference type="NCBIfam" id="NF009193">
    <property type="entry name" value="PRK12541.1"/>
    <property type="match status" value="1"/>
</dbReference>
<dbReference type="InterPro" id="IPR036388">
    <property type="entry name" value="WH-like_DNA-bd_sf"/>
</dbReference>
<dbReference type="GO" id="GO:0003677">
    <property type="term" value="F:DNA binding"/>
    <property type="evidence" value="ECO:0007669"/>
    <property type="project" value="UniProtKB-KW"/>
</dbReference>
<dbReference type="InterPro" id="IPR014296">
    <property type="entry name" value="RNA_pol_sigma-M_bacilli"/>
</dbReference>
<dbReference type="Gene3D" id="1.10.10.10">
    <property type="entry name" value="Winged helix-like DNA-binding domain superfamily/Winged helix DNA-binding domain"/>
    <property type="match status" value="1"/>
</dbReference>
<dbReference type="CDD" id="cd06171">
    <property type="entry name" value="Sigma70_r4"/>
    <property type="match status" value="1"/>
</dbReference>
<evidence type="ECO:0000256" key="5">
    <source>
        <dbReference type="ARBA" id="ARBA00023163"/>
    </source>
</evidence>
<dbReference type="NCBIfam" id="TIGR02937">
    <property type="entry name" value="sigma70-ECF"/>
    <property type="match status" value="1"/>
</dbReference>
<name>A0A0G8CD41_9BACI</name>
<evidence type="ECO:0000256" key="3">
    <source>
        <dbReference type="ARBA" id="ARBA00023082"/>
    </source>
</evidence>
<dbReference type="SUPFAM" id="SSF88659">
    <property type="entry name" value="Sigma3 and sigma4 domains of RNA polymerase sigma factors"/>
    <property type="match status" value="1"/>
</dbReference>
<evidence type="ECO:0000256" key="1">
    <source>
        <dbReference type="ARBA" id="ARBA00010641"/>
    </source>
</evidence>
<dbReference type="PANTHER" id="PTHR43133:SF52">
    <property type="entry name" value="ECF RNA POLYMERASE SIGMA FACTOR SIGL"/>
    <property type="match status" value="1"/>
</dbReference>
<comment type="similarity">
    <text evidence="1">Belongs to the sigma-70 factor family. ECF subfamily.</text>
</comment>
<keyword evidence="2" id="KW-0805">Transcription regulation</keyword>
<dbReference type="Proteomes" id="UP000035350">
    <property type="component" value="Unassembled WGS sequence"/>
</dbReference>